<evidence type="ECO:0000256" key="5">
    <source>
        <dbReference type="ARBA" id="ARBA00022989"/>
    </source>
</evidence>
<dbReference type="AlphaFoldDB" id="A0AAD8KJ65"/>
<keyword evidence="7" id="KW-0961">Cell wall biogenesis/degradation</keyword>
<dbReference type="InterPro" id="IPR029044">
    <property type="entry name" value="Nucleotide-diphossugar_trans"/>
</dbReference>
<evidence type="ECO:0000313" key="13">
    <source>
        <dbReference type="Proteomes" id="UP001229421"/>
    </source>
</evidence>
<keyword evidence="13" id="KW-1185">Reference proteome</keyword>
<evidence type="ECO:0000256" key="8">
    <source>
        <dbReference type="PIRSR" id="PIRSR605150-1"/>
    </source>
</evidence>
<feature type="transmembrane region" description="Helical" evidence="11">
    <location>
        <begin position="527"/>
        <end position="548"/>
    </location>
</feature>
<evidence type="ECO:0000256" key="7">
    <source>
        <dbReference type="ARBA" id="ARBA00023316"/>
    </source>
</evidence>
<feature type="transmembrane region" description="Helical" evidence="11">
    <location>
        <begin position="26"/>
        <end position="44"/>
    </location>
</feature>
<evidence type="ECO:0008006" key="14">
    <source>
        <dbReference type="Google" id="ProtNLM"/>
    </source>
</evidence>
<name>A0AAD8KJ65_TARER</name>
<feature type="transmembrane region" description="Helical" evidence="11">
    <location>
        <begin position="702"/>
        <end position="723"/>
    </location>
</feature>
<evidence type="ECO:0000256" key="9">
    <source>
        <dbReference type="PIRSR" id="PIRSR605150-2"/>
    </source>
</evidence>
<dbReference type="SUPFAM" id="SSF53448">
    <property type="entry name" value="Nucleotide-diphospho-sugar transferases"/>
    <property type="match status" value="1"/>
</dbReference>
<feature type="binding site" evidence="10">
    <location>
        <position position="295"/>
    </location>
    <ligand>
        <name>Mn(2+)</name>
        <dbReference type="ChEBI" id="CHEBI:29035"/>
    </ligand>
</feature>
<evidence type="ECO:0000256" key="10">
    <source>
        <dbReference type="PIRSR" id="PIRSR605150-3"/>
    </source>
</evidence>
<dbReference type="Pfam" id="PF03552">
    <property type="entry name" value="Cellulose_synt"/>
    <property type="match status" value="1"/>
</dbReference>
<comment type="caution">
    <text evidence="12">The sequence shown here is derived from an EMBL/GenBank/DDBJ whole genome shotgun (WGS) entry which is preliminary data.</text>
</comment>
<keyword evidence="6 11" id="KW-0472">Membrane</keyword>
<feature type="active site" evidence="8">
    <location>
        <position position="142"/>
    </location>
</feature>
<reference evidence="12" key="1">
    <citation type="journal article" date="2023" name="bioRxiv">
        <title>Improved chromosome-level genome assembly for marigold (Tagetes erecta).</title>
        <authorList>
            <person name="Jiang F."/>
            <person name="Yuan L."/>
            <person name="Wang S."/>
            <person name="Wang H."/>
            <person name="Xu D."/>
            <person name="Wang A."/>
            <person name="Fan W."/>
        </authorList>
    </citation>
    <scope>NUCLEOTIDE SEQUENCE</scope>
    <source>
        <strain evidence="12">WSJ</strain>
        <tissue evidence="12">Leaf</tissue>
    </source>
</reference>
<feature type="binding site" evidence="9">
    <location>
        <position position="142"/>
    </location>
    <ligand>
        <name>UDP-alpha-D-glucose</name>
        <dbReference type="ChEBI" id="CHEBI:58885"/>
    </ligand>
</feature>
<feature type="transmembrane region" description="Helical" evidence="11">
    <location>
        <begin position="738"/>
        <end position="756"/>
    </location>
</feature>
<evidence type="ECO:0000256" key="2">
    <source>
        <dbReference type="ARBA" id="ARBA00022676"/>
    </source>
</evidence>
<feature type="transmembrane region" description="Helical" evidence="11">
    <location>
        <begin position="668"/>
        <end position="690"/>
    </location>
</feature>
<keyword evidence="2" id="KW-0328">Glycosyltransferase</keyword>
<evidence type="ECO:0000256" key="11">
    <source>
        <dbReference type="SAM" id="Phobius"/>
    </source>
</evidence>
<comment type="subcellular location">
    <subcellularLocation>
        <location evidence="1">Endomembrane system</location>
        <topology evidence="1">Multi-pass membrane protein</topology>
    </subcellularLocation>
</comment>
<evidence type="ECO:0000256" key="1">
    <source>
        <dbReference type="ARBA" id="ARBA00004127"/>
    </source>
</evidence>
<dbReference type="GO" id="GO:0016760">
    <property type="term" value="F:cellulose synthase (UDP-forming) activity"/>
    <property type="evidence" value="ECO:0007669"/>
    <property type="project" value="InterPro"/>
</dbReference>
<dbReference type="Proteomes" id="UP001229421">
    <property type="component" value="Unassembled WGS sequence"/>
</dbReference>
<dbReference type="GO" id="GO:0016020">
    <property type="term" value="C:membrane"/>
    <property type="evidence" value="ECO:0007669"/>
    <property type="project" value="InterPro"/>
</dbReference>
<feature type="transmembrane region" description="Helical" evidence="11">
    <location>
        <begin position="605"/>
        <end position="623"/>
    </location>
</feature>
<dbReference type="GO" id="GO:0071555">
    <property type="term" value="P:cell wall organization"/>
    <property type="evidence" value="ECO:0007669"/>
    <property type="project" value="UniProtKB-KW"/>
</dbReference>
<feature type="binding site" evidence="9">
    <location>
        <position position="113"/>
    </location>
    <ligand>
        <name>UDP-alpha-D-glucose</name>
        <dbReference type="ChEBI" id="CHEBI:58885"/>
    </ligand>
</feature>
<evidence type="ECO:0000313" key="12">
    <source>
        <dbReference type="EMBL" id="KAK1423944.1"/>
    </source>
</evidence>
<sequence>MAITSQDSTSLPLHETIVHNNKMARAIELVILSFLASMLVYRVINFHDQNQRFPWLLALLCESCFTFIWILCICIKWNQISTKTYPDRLLNRVNEFEMPNVDIFVTTADPILEPSIITMNTVLSLLATDYPADKLALYLSDDACSPLTFFSLVETTKFAKLWVPFCKRYNIQVRAPFRYFSSSSTVLEDDSLEFWREWKRMKNEYGNLYKKIEIAALRPFTCDPNSDFADFCDVHRSNHPAIIKVISENTHIPHVIYISREKNPKHHHHYKAGAMNTLARVSAVMTNAPLMLNVDCDMHVNNPQVFLHAMCIVFGCKHDQDCGFVQFPQAFYDGLKDDPFGNQLANLYYLMNGIAAIQGIVYAGSNCFHRRKVIYGLSAVKTESIRNEDLDKVFGKSFELKESVARIFSGLSEKIENRKSPSCLVEAAIQTAVCNYEYGTDWGKKVGWLYGSAAEDMLTGINIHGRGWKSVMCSPDQPAFLGCAPPTYPSTLTQQKRWASGLLEVLFSDSNPLLLSIKGSLWFRQALAYYWILLWGVRCIPELLYAFLPAYCIITRSHFLPKINERAFLIPAGIFIIYNSYVFWECKRLGMSLRMWWNLQRMGRVTVMTSWLFGFLSVMLKLTGLSESIFEVTQKIYKSNDGDGDGDGDSNTNDKNINRFTYDKSPTIIPGAVVLLVNTSALIIAVFRVLKFEYSEIWLEMLGLGLGEMFCSVCVLLCFWEFFKGLFWKGKYGIPSSTIWKSGVIVLFFVHMCIRYV</sequence>
<dbReference type="GO" id="GO:0030244">
    <property type="term" value="P:cellulose biosynthetic process"/>
    <property type="evidence" value="ECO:0007669"/>
    <property type="project" value="InterPro"/>
</dbReference>
<keyword evidence="5 11" id="KW-1133">Transmembrane helix</keyword>
<protein>
    <recommendedName>
        <fullName evidence="14">Cellulose synthase-like protein H1</fullName>
    </recommendedName>
</protein>
<dbReference type="GO" id="GO:0012505">
    <property type="term" value="C:endomembrane system"/>
    <property type="evidence" value="ECO:0007669"/>
    <property type="project" value="UniProtKB-SubCell"/>
</dbReference>
<dbReference type="EMBL" id="JAUHHV010000005">
    <property type="protein sequence ID" value="KAK1423944.1"/>
    <property type="molecule type" value="Genomic_DNA"/>
</dbReference>
<keyword evidence="4 11" id="KW-0812">Transmembrane</keyword>
<feature type="active site" evidence="8">
    <location>
        <position position="456"/>
    </location>
</feature>
<organism evidence="12 13">
    <name type="scientific">Tagetes erecta</name>
    <name type="common">African marigold</name>
    <dbReference type="NCBI Taxonomy" id="13708"/>
    <lineage>
        <taxon>Eukaryota</taxon>
        <taxon>Viridiplantae</taxon>
        <taxon>Streptophyta</taxon>
        <taxon>Embryophyta</taxon>
        <taxon>Tracheophyta</taxon>
        <taxon>Spermatophyta</taxon>
        <taxon>Magnoliopsida</taxon>
        <taxon>eudicotyledons</taxon>
        <taxon>Gunneridae</taxon>
        <taxon>Pentapetalae</taxon>
        <taxon>asterids</taxon>
        <taxon>campanulids</taxon>
        <taxon>Asterales</taxon>
        <taxon>Asteraceae</taxon>
        <taxon>Asteroideae</taxon>
        <taxon>Heliantheae alliance</taxon>
        <taxon>Tageteae</taxon>
        <taxon>Tagetes</taxon>
    </lineage>
</organism>
<feature type="transmembrane region" description="Helical" evidence="11">
    <location>
        <begin position="568"/>
        <end position="584"/>
    </location>
</feature>
<evidence type="ECO:0000256" key="4">
    <source>
        <dbReference type="ARBA" id="ARBA00022692"/>
    </source>
</evidence>
<feature type="binding site" evidence="10">
    <location>
        <position position="271"/>
    </location>
    <ligand>
        <name>Mn(2+)</name>
        <dbReference type="ChEBI" id="CHEBI:29035"/>
    </ligand>
</feature>
<evidence type="ECO:0000256" key="3">
    <source>
        <dbReference type="ARBA" id="ARBA00022679"/>
    </source>
</evidence>
<dbReference type="Gene3D" id="3.90.550.10">
    <property type="entry name" value="Spore Coat Polysaccharide Biosynthesis Protein SpsA, Chain A"/>
    <property type="match status" value="1"/>
</dbReference>
<evidence type="ECO:0000256" key="6">
    <source>
        <dbReference type="ARBA" id="ARBA00023136"/>
    </source>
</evidence>
<accession>A0AAD8KJ65</accession>
<feature type="transmembrane region" description="Helical" evidence="11">
    <location>
        <begin position="56"/>
        <end position="75"/>
    </location>
</feature>
<gene>
    <name evidence="12" type="ORF">QVD17_19255</name>
</gene>
<proteinExistence type="predicted"/>
<dbReference type="InterPro" id="IPR005150">
    <property type="entry name" value="Cellulose_synth"/>
</dbReference>
<keyword evidence="3" id="KW-0808">Transferase</keyword>
<dbReference type="PANTHER" id="PTHR13301">
    <property type="entry name" value="X-BOX TRANSCRIPTION FACTOR-RELATED"/>
    <property type="match status" value="1"/>
</dbReference>